<dbReference type="RefSeq" id="WP_344740421.1">
    <property type="nucleotide sequence ID" value="NZ_BAABAY010000001.1"/>
</dbReference>
<gene>
    <name evidence="1" type="ORF">V8G58_05465</name>
</gene>
<keyword evidence="2" id="KW-1185">Reference proteome</keyword>
<accession>A0ABW7N044</accession>
<organism evidence="1 2">
    <name type="scientific">Gaetbulibacter aestuarii</name>
    <dbReference type="NCBI Taxonomy" id="1502358"/>
    <lineage>
        <taxon>Bacteria</taxon>
        <taxon>Pseudomonadati</taxon>
        <taxon>Bacteroidota</taxon>
        <taxon>Flavobacteriia</taxon>
        <taxon>Flavobacteriales</taxon>
        <taxon>Flavobacteriaceae</taxon>
        <taxon>Gaetbulibacter</taxon>
    </lineage>
</organism>
<proteinExistence type="predicted"/>
<dbReference type="Proteomes" id="UP001610100">
    <property type="component" value="Unassembled WGS sequence"/>
</dbReference>
<protein>
    <recommendedName>
        <fullName evidence="3">Lipocalin-like domain-containing protein</fullName>
    </recommendedName>
</protein>
<evidence type="ECO:0008006" key="3">
    <source>
        <dbReference type="Google" id="ProtNLM"/>
    </source>
</evidence>
<comment type="caution">
    <text evidence="1">The sequence shown here is derived from an EMBL/GenBank/DDBJ whole genome shotgun (WGS) entry which is preliminary data.</text>
</comment>
<name>A0ABW7N044_9FLAO</name>
<dbReference type="PROSITE" id="PS51257">
    <property type="entry name" value="PROKAR_LIPOPROTEIN"/>
    <property type="match status" value="1"/>
</dbReference>
<dbReference type="EMBL" id="JBAWKB010000001">
    <property type="protein sequence ID" value="MFH6771377.1"/>
    <property type="molecule type" value="Genomic_DNA"/>
</dbReference>
<evidence type="ECO:0000313" key="1">
    <source>
        <dbReference type="EMBL" id="MFH6771377.1"/>
    </source>
</evidence>
<sequence length="153" mass="17773">MSKYTFLFVLLALFSSCKDMDKNTEAEDQMKDEPTLEGAWELVSFLNYDSDGVADTINSTNDYKQMKMYSKSKIMWSRLRTGDSLDWFGVGDYTFKDGVLTEVLDYGSKAMNNRIKDNSRFQFEIEITDSTFTQIEVDSLGNRIYAENYKRIE</sequence>
<evidence type="ECO:0000313" key="2">
    <source>
        <dbReference type="Proteomes" id="UP001610100"/>
    </source>
</evidence>
<reference evidence="1 2" key="1">
    <citation type="submission" date="2024-02" db="EMBL/GenBank/DDBJ databases">
        <title>A Gaetbulibacter species isolated from tidal flats and genomic insights of their niches.</title>
        <authorList>
            <person name="Ye Y."/>
        </authorList>
    </citation>
    <scope>NUCLEOTIDE SEQUENCE [LARGE SCALE GENOMIC DNA]</scope>
    <source>
        <strain evidence="1 2">KYW382</strain>
    </source>
</reference>